<proteinExistence type="predicted"/>
<dbReference type="EMBL" id="JARKIB010000172">
    <property type="protein sequence ID" value="KAJ7728517.1"/>
    <property type="molecule type" value="Genomic_DNA"/>
</dbReference>
<keyword evidence="2" id="KW-1185">Reference proteome</keyword>
<gene>
    <name evidence="1" type="ORF">B0H16DRAFT_1777649</name>
</gene>
<sequence length="503" mass="55244">MHRCLKILEIVDAVCVHLNSPDPLLLSSRHLSAVARTCTTFSGPALDHLWSVAPLEQLLIYCMPSDLWALERFNDFETIYSCGPGYVYKTWLPSEALSGLSVSLPKGLFQNPQTLTWKHEEAEFHHIKLFLRPTLTDISIGLPSLSAVSLLSTLAAECPKIATVYIDSSASHYTPHISDFIQEVQSPERVSVYSLTQDVLEHLSRLPTLLSLGLQTLPPTLQASPAQETNGFTSLSTLLLGHPGIRPTTELLGLCSAAPLTKFRASFVGFVTATEMHELFVAMAAGFSHPTLQHLCLDTGNGEQESDPATLPIPHHFLRPLLSFNNLALLSVVAPVGFDLDNDAVSDVARALPHIVTFKLLARFLTETPRTTLGCLHSFAQYCPQLESLSIALDATNAPTVDLDRRSQSDILHQGLRVLNVANSPISNAISVARFLSLVFPKIRSLVTQREYSNNDEDDEEVMLEHAVAIAHHKCWKEVDALLPHVLGIREEGRALERAESAA</sequence>
<reference evidence="1" key="1">
    <citation type="submission" date="2023-03" db="EMBL/GenBank/DDBJ databases">
        <title>Massive genome expansion in bonnet fungi (Mycena s.s.) driven by repeated elements and novel gene families across ecological guilds.</title>
        <authorList>
            <consortium name="Lawrence Berkeley National Laboratory"/>
            <person name="Harder C.B."/>
            <person name="Miyauchi S."/>
            <person name="Viragh M."/>
            <person name="Kuo A."/>
            <person name="Thoen E."/>
            <person name="Andreopoulos B."/>
            <person name="Lu D."/>
            <person name="Skrede I."/>
            <person name="Drula E."/>
            <person name="Henrissat B."/>
            <person name="Morin E."/>
            <person name="Kohler A."/>
            <person name="Barry K."/>
            <person name="LaButti K."/>
            <person name="Morin E."/>
            <person name="Salamov A."/>
            <person name="Lipzen A."/>
            <person name="Mereny Z."/>
            <person name="Hegedus B."/>
            <person name="Baldrian P."/>
            <person name="Stursova M."/>
            <person name="Weitz H."/>
            <person name="Taylor A."/>
            <person name="Grigoriev I.V."/>
            <person name="Nagy L.G."/>
            <person name="Martin F."/>
            <person name="Kauserud H."/>
        </authorList>
    </citation>
    <scope>NUCLEOTIDE SEQUENCE</scope>
    <source>
        <strain evidence="1">CBHHK182m</strain>
    </source>
</reference>
<dbReference type="InterPro" id="IPR032675">
    <property type="entry name" value="LRR_dom_sf"/>
</dbReference>
<dbReference type="AlphaFoldDB" id="A0AAD7HUA2"/>
<accession>A0AAD7HUA2</accession>
<comment type="caution">
    <text evidence="1">The sequence shown here is derived from an EMBL/GenBank/DDBJ whole genome shotgun (WGS) entry which is preliminary data.</text>
</comment>
<evidence type="ECO:0000313" key="1">
    <source>
        <dbReference type="EMBL" id="KAJ7728517.1"/>
    </source>
</evidence>
<evidence type="ECO:0008006" key="3">
    <source>
        <dbReference type="Google" id="ProtNLM"/>
    </source>
</evidence>
<dbReference type="Proteomes" id="UP001215598">
    <property type="component" value="Unassembled WGS sequence"/>
</dbReference>
<evidence type="ECO:0000313" key="2">
    <source>
        <dbReference type="Proteomes" id="UP001215598"/>
    </source>
</evidence>
<dbReference type="Gene3D" id="3.80.10.10">
    <property type="entry name" value="Ribonuclease Inhibitor"/>
    <property type="match status" value="1"/>
</dbReference>
<protein>
    <recommendedName>
        <fullName evidence="3">F-box domain-containing protein</fullName>
    </recommendedName>
</protein>
<organism evidence="1 2">
    <name type="scientific">Mycena metata</name>
    <dbReference type="NCBI Taxonomy" id="1033252"/>
    <lineage>
        <taxon>Eukaryota</taxon>
        <taxon>Fungi</taxon>
        <taxon>Dikarya</taxon>
        <taxon>Basidiomycota</taxon>
        <taxon>Agaricomycotina</taxon>
        <taxon>Agaricomycetes</taxon>
        <taxon>Agaricomycetidae</taxon>
        <taxon>Agaricales</taxon>
        <taxon>Marasmiineae</taxon>
        <taxon>Mycenaceae</taxon>
        <taxon>Mycena</taxon>
    </lineage>
</organism>
<name>A0AAD7HUA2_9AGAR</name>